<protein>
    <submittedName>
        <fullName evidence="6">IclR family pca regulon transcriptional regulator</fullName>
    </submittedName>
</protein>
<dbReference type="InterPro" id="IPR036390">
    <property type="entry name" value="WH_DNA-bd_sf"/>
</dbReference>
<dbReference type="SUPFAM" id="SSF46785">
    <property type="entry name" value="Winged helix' DNA-binding domain"/>
    <property type="match status" value="1"/>
</dbReference>
<keyword evidence="1" id="KW-0805">Transcription regulation</keyword>
<evidence type="ECO:0000259" key="5">
    <source>
        <dbReference type="PROSITE" id="PS51078"/>
    </source>
</evidence>
<gene>
    <name evidence="6" type="ORF">J2S39_001738</name>
</gene>
<sequence length="237" mass="25059">MGTPAPASDTHVQSFARGLRVITTFDATRPRQTLTQVAGASGLARATVRRLLLTLVDLGYAATDGSTFWLTPSILELGFAYVSSLQLPEIAQPHLEQLSRVVGESSSMSILDGEDIVYVARVPVTRIMSLTITVGTRLPAEPTAMGRVLLAGLDDAPADPLLAEIRRQGYAVVDQELESGLRAVAAPVLDATGATVAAVNIATSASSYTLTELHERVAPAVVETARLISHDLKTTTK</sequence>
<evidence type="ECO:0000256" key="3">
    <source>
        <dbReference type="ARBA" id="ARBA00023163"/>
    </source>
</evidence>
<proteinExistence type="predicted"/>
<feature type="domain" description="HTH iclR-type" evidence="4">
    <location>
        <begin position="12"/>
        <end position="72"/>
    </location>
</feature>
<dbReference type="Proteomes" id="UP001180840">
    <property type="component" value="Unassembled WGS sequence"/>
</dbReference>
<organism evidence="6 7">
    <name type="scientific">Corynebacterium guangdongense</name>
    <dbReference type="NCBI Taxonomy" id="1783348"/>
    <lineage>
        <taxon>Bacteria</taxon>
        <taxon>Bacillati</taxon>
        <taxon>Actinomycetota</taxon>
        <taxon>Actinomycetes</taxon>
        <taxon>Mycobacteriales</taxon>
        <taxon>Corynebacteriaceae</taxon>
        <taxon>Corynebacterium</taxon>
    </lineage>
</organism>
<dbReference type="InterPro" id="IPR029016">
    <property type="entry name" value="GAF-like_dom_sf"/>
</dbReference>
<dbReference type="PANTHER" id="PTHR30136">
    <property type="entry name" value="HELIX-TURN-HELIX TRANSCRIPTIONAL REGULATOR, ICLR FAMILY"/>
    <property type="match status" value="1"/>
</dbReference>
<dbReference type="Pfam" id="PF01614">
    <property type="entry name" value="IclR_C"/>
    <property type="match status" value="2"/>
</dbReference>
<dbReference type="SMART" id="SM00346">
    <property type="entry name" value="HTH_ICLR"/>
    <property type="match status" value="1"/>
</dbReference>
<dbReference type="Pfam" id="PF09339">
    <property type="entry name" value="HTH_IclR"/>
    <property type="match status" value="1"/>
</dbReference>
<dbReference type="PROSITE" id="PS51078">
    <property type="entry name" value="ICLR_ED"/>
    <property type="match status" value="1"/>
</dbReference>
<evidence type="ECO:0000313" key="7">
    <source>
        <dbReference type="Proteomes" id="UP001180840"/>
    </source>
</evidence>
<dbReference type="InterPro" id="IPR050707">
    <property type="entry name" value="HTH_MetabolicPath_Reg"/>
</dbReference>
<dbReference type="InterPro" id="IPR014757">
    <property type="entry name" value="Tscrpt_reg_IclR_C"/>
</dbReference>
<dbReference type="Gene3D" id="1.10.10.10">
    <property type="entry name" value="Winged helix-like DNA-binding domain superfamily/Winged helix DNA-binding domain"/>
    <property type="match status" value="1"/>
</dbReference>
<evidence type="ECO:0000256" key="1">
    <source>
        <dbReference type="ARBA" id="ARBA00023015"/>
    </source>
</evidence>
<dbReference type="EMBL" id="JAVDXZ010000001">
    <property type="protein sequence ID" value="MDR7330062.1"/>
    <property type="molecule type" value="Genomic_DNA"/>
</dbReference>
<keyword evidence="3" id="KW-0804">Transcription</keyword>
<dbReference type="PROSITE" id="PS51077">
    <property type="entry name" value="HTH_ICLR"/>
    <property type="match status" value="1"/>
</dbReference>
<reference evidence="6" key="1">
    <citation type="submission" date="2023-07" db="EMBL/GenBank/DDBJ databases">
        <title>Sequencing the genomes of 1000 actinobacteria strains.</title>
        <authorList>
            <person name="Klenk H.-P."/>
        </authorList>
    </citation>
    <scope>NUCLEOTIDE SEQUENCE</scope>
    <source>
        <strain evidence="6">DSM 107476</strain>
    </source>
</reference>
<keyword evidence="7" id="KW-1185">Reference proteome</keyword>
<feature type="domain" description="IclR-ED" evidence="5">
    <location>
        <begin position="73"/>
        <end position="234"/>
    </location>
</feature>
<name>A0ABU1ZYP5_9CORY</name>
<evidence type="ECO:0000259" key="4">
    <source>
        <dbReference type="PROSITE" id="PS51077"/>
    </source>
</evidence>
<keyword evidence="2" id="KW-0238">DNA-binding</keyword>
<dbReference type="SUPFAM" id="SSF55781">
    <property type="entry name" value="GAF domain-like"/>
    <property type="match status" value="1"/>
</dbReference>
<comment type="caution">
    <text evidence="6">The sequence shown here is derived from an EMBL/GenBank/DDBJ whole genome shotgun (WGS) entry which is preliminary data.</text>
</comment>
<dbReference type="InterPro" id="IPR036388">
    <property type="entry name" value="WH-like_DNA-bd_sf"/>
</dbReference>
<dbReference type="RefSeq" id="WP_290195415.1">
    <property type="nucleotide sequence ID" value="NZ_CP047654.1"/>
</dbReference>
<dbReference type="InterPro" id="IPR005471">
    <property type="entry name" value="Tscrpt_reg_IclR_N"/>
</dbReference>
<dbReference type="PANTHER" id="PTHR30136:SF34">
    <property type="entry name" value="TRANSCRIPTIONAL REGULATOR"/>
    <property type="match status" value="1"/>
</dbReference>
<evidence type="ECO:0000256" key="2">
    <source>
        <dbReference type="ARBA" id="ARBA00023125"/>
    </source>
</evidence>
<dbReference type="Gene3D" id="3.30.450.40">
    <property type="match status" value="2"/>
</dbReference>
<evidence type="ECO:0000313" key="6">
    <source>
        <dbReference type="EMBL" id="MDR7330062.1"/>
    </source>
</evidence>
<accession>A0ABU1ZYP5</accession>